<keyword evidence="1" id="KW-1133">Transmembrane helix</keyword>
<sequence>MHITIAAVTALAAWKWGDWRNWKKYEPTMLFMAFLAMVYEFLTKDYSLWEFHPDIIANQTTIVLLYASFTMPLTALIFLSNYPDRFGKLVVYYLMWVGIYVGVEVILYVSRRITYSHRWNLLWSVLFDVVMFPILRLHGKKPLITYIICVPIILVYLSIFKVPLK</sequence>
<feature type="transmembrane region" description="Helical" evidence="1">
    <location>
        <begin position="63"/>
        <end position="83"/>
    </location>
</feature>
<reference evidence="2" key="1">
    <citation type="submission" date="2022-08" db="EMBL/GenBank/DDBJ databases">
        <title>Alicyclobacillus dauci DSM2870, complete genome.</title>
        <authorList>
            <person name="Wang Q."/>
            <person name="Cai R."/>
            <person name="Wang Z."/>
        </authorList>
    </citation>
    <scope>NUCLEOTIDE SEQUENCE</scope>
    <source>
        <strain evidence="2">DSM 28700</strain>
    </source>
</reference>
<feature type="transmembrane region" description="Helical" evidence="1">
    <location>
        <begin position="121"/>
        <end position="137"/>
    </location>
</feature>
<name>A0ABY6YYB7_9BACL</name>
<proteinExistence type="predicted"/>
<accession>A0ABY6YYB7</accession>
<organism evidence="2 3">
    <name type="scientific">Alicyclobacillus dauci</name>
    <dbReference type="NCBI Taxonomy" id="1475485"/>
    <lineage>
        <taxon>Bacteria</taxon>
        <taxon>Bacillati</taxon>
        <taxon>Bacillota</taxon>
        <taxon>Bacilli</taxon>
        <taxon>Bacillales</taxon>
        <taxon>Alicyclobacillaceae</taxon>
        <taxon>Alicyclobacillus</taxon>
    </lineage>
</organism>
<gene>
    <name evidence="2" type="ORF">NZD86_15210</name>
</gene>
<keyword evidence="3" id="KW-1185">Reference proteome</keyword>
<dbReference type="InterPro" id="IPR048147">
    <property type="entry name" value="CBO0543-like"/>
</dbReference>
<keyword evidence="1" id="KW-0812">Transmembrane</keyword>
<dbReference type="NCBIfam" id="NF041644">
    <property type="entry name" value="CBO0543_fam"/>
    <property type="match status" value="1"/>
</dbReference>
<dbReference type="Proteomes" id="UP001164803">
    <property type="component" value="Chromosome"/>
</dbReference>
<dbReference type="RefSeq" id="WP_268042901.1">
    <property type="nucleotide sequence ID" value="NZ_CP104064.1"/>
</dbReference>
<keyword evidence="1" id="KW-0472">Membrane</keyword>
<feature type="transmembrane region" description="Helical" evidence="1">
    <location>
        <begin position="89"/>
        <end position="109"/>
    </location>
</feature>
<evidence type="ECO:0000313" key="2">
    <source>
        <dbReference type="EMBL" id="WAH35618.1"/>
    </source>
</evidence>
<feature type="transmembrane region" description="Helical" evidence="1">
    <location>
        <begin position="25"/>
        <end position="42"/>
    </location>
</feature>
<protein>
    <submittedName>
        <fullName evidence="2">Uncharacterized protein</fullName>
    </submittedName>
</protein>
<dbReference type="EMBL" id="CP104064">
    <property type="protein sequence ID" value="WAH35618.1"/>
    <property type="molecule type" value="Genomic_DNA"/>
</dbReference>
<evidence type="ECO:0000313" key="3">
    <source>
        <dbReference type="Proteomes" id="UP001164803"/>
    </source>
</evidence>
<evidence type="ECO:0000256" key="1">
    <source>
        <dbReference type="SAM" id="Phobius"/>
    </source>
</evidence>
<feature type="transmembrane region" description="Helical" evidence="1">
    <location>
        <begin position="143"/>
        <end position="164"/>
    </location>
</feature>